<dbReference type="GO" id="GO:0005886">
    <property type="term" value="C:plasma membrane"/>
    <property type="evidence" value="ECO:0007669"/>
    <property type="project" value="UniProtKB-SubCell"/>
</dbReference>
<evidence type="ECO:0000259" key="6">
    <source>
        <dbReference type="Pfam" id="PF25944"/>
    </source>
</evidence>
<dbReference type="InterPro" id="IPR058624">
    <property type="entry name" value="MdtA-like_HH"/>
</dbReference>
<dbReference type="NCBIfam" id="TIGR01730">
    <property type="entry name" value="RND_mfp"/>
    <property type="match status" value="1"/>
</dbReference>
<dbReference type="AlphaFoldDB" id="A0AAN1T1A7"/>
<evidence type="ECO:0000259" key="7">
    <source>
        <dbReference type="Pfam" id="PF25967"/>
    </source>
</evidence>
<dbReference type="Pfam" id="PF25967">
    <property type="entry name" value="RND-MFP_C"/>
    <property type="match status" value="1"/>
</dbReference>
<dbReference type="Gene3D" id="1.10.287.470">
    <property type="entry name" value="Helix hairpin bin"/>
    <property type="match status" value="1"/>
</dbReference>
<feature type="domain" description="Multidrug resistance protein MdtA-like alpha-helical hairpin" evidence="4">
    <location>
        <begin position="102"/>
        <end position="171"/>
    </location>
</feature>
<dbReference type="GO" id="GO:0022857">
    <property type="term" value="F:transmembrane transporter activity"/>
    <property type="evidence" value="ECO:0007669"/>
    <property type="project" value="InterPro"/>
</dbReference>
<dbReference type="Pfam" id="PF25944">
    <property type="entry name" value="Beta-barrel_RND"/>
    <property type="match status" value="1"/>
</dbReference>
<comment type="subcellular location">
    <subcellularLocation>
        <location evidence="1">Cell envelope</location>
    </subcellularLocation>
</comment>
<dbReference type="RefSeq" id="WP_212785605.1">
    <property type="nucleotide sequence ID" value="NZ_AP019536.1"/>
</dbReference>
<dbReference type="SUPFAM" id="SSF111369">
    <property type="entry name" value="HlyD-like secretion proteins"/>
    <property type="match status" value="1"/>
</dbReference>
<dbReference type="InterPro" id="IPR006143">
    <property type="entry name" value="RND_pump_MFP"/>
</dbReference>
<evidence type="ECO:0000256" key="3">
    <source>
        <dbReference type="SAM" id="SignalP"/>
    </source>
</evidence>
<name>A0AAN1T1A7_9PROT</name>
<feature type="domain" description="Multidrug resistance protein MdtA-like barrel-sandwich hybrid" evidence="5">
    <location>
        <begin position="62"/>
        <end position="198"/>
    </location>
</feature>
<feature type="domain" description="Multidrug resistance protein MdtA-like C-terminal permuted SH3" evidence="7">
    <location>
        <begin position="300"/>
        <end position="359"/>
    </location>
</feature>
<evidence type="ECO:0000313" key="9">
    <source>
        <dbReference type="Proteomes" id="UP001319121"/>
    </source>
</evidence>
<evidence type="ECO:0000259" key="4">
    <source>
        <dbReference type="Pfam" id="PF25876"/>
    </source>
</evidence>
<comment type="similarity">
    <text evidence="2">Belongs to the membrane fusion protein (MFP) (TC 8.A.1) family.</text>
</comment>
<dbReference type="GO" id="GO:0046677">
    <property type="term" value="P:response to antibiotic"/>
    <property type="evidence" value="ECO:0007669"/>
    <property type="project" value="TreeGrafter"/>
</dbReference>
<dbReference type="InterPro" id="IPR058625">
    <property type="entry name" value="MdtA-like_BSH"/>
</dbReference>
<dbReference type="InterPro" id="IPR058627">
    <property type="entry name" value="MdtA-like_C"/>
</dbReference>
<dbReference type="Gene3D" id="2.40.30.170">
    <property type="match status" value="1"/>
</dbReference>
<feature type="domain" description="Multidrug resistance protein MdtA-like beta-barrel" evidence="6">
    <location>
        <begin position="207"/>
        <end position="293"/>
    </location>
</feature>
<accession>A0AAN1T1A7</accession>
<dbReference type="PANTHER" id="PTHR30158">
    <property type="entry name" value="ACRA/E-RELATED COMPONENT OF DRUG EFFLUX TRANSPORTER"/>
    <property type="match status" value="1"/>
</dbReference>
<dbReference type="Pfam" id="PF25876">
    <property type="entry name" value="HH_MFP_RND"/>
    <property type="match status" value="1"/>
</dbReference>
<feature type="signal peptide" evidence="3">
    <location>
        <begin position="1"/>
        <end position="28"/>
    </location>
</feature>
<dbReference type="Proteomes" id="UP001319121">
    <property type="component" value="Chromosome"/>
</dbReference>
<proteinExistence type="inferred from homology"/>
<keyword evidence="9" id="KW-1185">Reference proteome</keyword>
<evidence type="ECO:0000313" key="8">
    <source>
        <dbReference type="EMBL" id="BBJ00362.1"/>
    </source>
</evidence>
<dbReference type="KEGG" id="fku:FGKAn22_20540"/>
<keyword evidence="3" id="KW-0732">Signal</keyword>
<dbReference type="Pfam" id="PF25917">
    <property type="entry name" value="BSH_RND"/>
    <property type="match status" value="1"/>
</dbReference>
<dbReference type="InterPro" id="IPR058626">
    <property type="entry name" value="MdtA-like_b-barrel"/>
</dbReference>
<feature type="chain" id="PRO_5042947945" evidence="3">
    <location>
        <begin position="29"/>
        <end position="380"/>
    </location>
</feature>
<evidence type="ECO:0000256" key="2">
    <source>
        <dbReference type="ARBA" id="ARBA00009477"/>
    </source>
</evidence>
<dbReference type="Gene3D" id="2.40.420.20">
    <property type="match status" value="1"/>
</dbReference>
<evidence type="ECO:0000259" key="5">
    <source>
        <dbReference type="Pfam" id="PF25917"/>
    </source>
</evidence>
<dbReference type="EMBL" id="AP019536">
    <property type="protein sequence ID" value="BBJ00362.1"/>
    <property type="molecule type" value="Genomic_DNA"/>
</dbReference>
<sequence>MSHIVMVGRGCLAVLLLLAMAGCNNKNAPPQPPPPEVSVLKLKAGPVTVYEEFAAQTEAVDTVEIRARVSGILERQGVADGARVKKGDLLFVIDQQPFIAALTQARANLAQAQASHVNSKQNLERALPLFADKAVSKQELDAAIAKEAADAASIESAKAQVEQASLNLGYTTLRAPRDGVMSKALVKQGGLVNASTTLLNTLYSEDPVYVNFTISDRELGELDKRLKSYAEQGKEKESVFRLKLADGGDYKYGGKLDFLDAAFDPKTGTLQVRISVPNPEHTLKSGQFVRVTLPAFDRPDAIRVPQKAVLELQGNQSVFVVGPDNKVVPRDITAKKRIDNDWIVERGLNAGELVVVEGIPKIRPGLTVKPVTVTTGQNHG</sequence>
<organism evidence="8 9">
    <name type="scientific">Ferrigenium kumadai</name>
    <dbReference type="NCBI Taxonomy" id="1682490"/>
    <lineage>
        <taxon>Bacteria</taxon>
        <taxon>Pseudomonadati</taxon>
        <taxon>Pseudomonadota</taxon>
        <taxon>Betaproteobacteria</taxon>
        <taxon>Nitrosomonadales</taxon>
        <taxon>Gallionellaceae</taxon>
        <taxon>Ferrigenium</taxon>
    </lineage>
</organism>
<dbReference type="Gene3D" id="2.40.50.100">
    <property type="match status" value="1"/>
</dbReference>
<protein>
    <submittedName>
        <fullName evidence="8">Hemolysin D</fullName>
    </submittedName>
</protein>
<dbReference type="FunFam" id="2.40.420.20:FF:000001">
    <property type="entry name" value="Efflux RND transporter periplasmic adaptor subunit"/>
    <property type="match status" value="1"/>
</dbReference>
<evidence type="ECO:0000256" key="1">
    <source>
        <dbReference type="ARBA" id="ARBA00004196"/>
    </source>
</evidence>
<gene>
    <name evidence="8" type="ORF">FGKAn22_20540</name>
</gene>
<reference evidence="8 9" key="1">
    <citation type="submission" date="2019-03" db="EMBL/GenBank/DDBJ databases">
        <title>Complete genome sequence of Ferrigenium kumadai strain An22, a microaerophilic iron-oxidizing bacterium isolated from a paddy field soil.</title>
        <authorList>
            <person name="Watanabe T."/>
            <person name="Asakawa S."/>
        </authorList>
    </citation>
    <scope>NUCLEOTIDE SEQUENCE [LARGE SCALE GENOMIC DNA]</scope>
    <source>
        <strain evidence="8 9">An22</strain>
    </source>
</reference>